<keyword evidence="1" id="KW-0639">Primosome</keyword>
<feature type="compositionally biased region" description="Basic and acidic residues" evidence="4">
    <location>
        <begin position="432"/>
        <end position="444"/>
    </location>
</feature>
<dbReference type="eggNOG" id="COG3598">
    <property type="taxonomic scope" value="Bacteria"/>
</dbReference>
<dbReference type="Pfam" id="PF13481">
    <property type="entry name" value="AAA_25"/>
    <property type="match status" value="1"/>
</dbReference>
<keyword evidence="6" id="KW-0378">Hydrolase</keyword>
<evidence type="ECO:0000256" key="2">
    <source>
        <dbReference type="ARBA" id="ARBA00022705"/>
    </source>
</evidence>
<evidence type="ECO:0000313" key="6">
    <source>
        <dbReference type="EMBL" id="AEI07134.1"/>
    </source>
</evidence>
<dbReference type="GO" id="GO:1990077">
    <property type="term" value="C:primosome complex"/>
    <property type="evidence" value="ECO:0007669"/>
    <property type="project" value="UniProtKB-KW"/>
</dbReference>
<feature type="region of interest" description="Disordered" evidence="4">
    <location>
        <begin position="1"/>
        <end position="20"/>
    </location>
</feature>
<feature type="region of interest" description="Disordered" evidence="4">
    <location>
        <begin position="429"/>
        <end position="451"/>
    </location>
</feature>
<keyword evidence="6" id="KW-0547">Nucleotide-binding</keyword>
<organism evidence="6 7">
    <name type="scientific">Afipia carboxidovorans (strain ATCC 49405 / DSM 1227 / KCTC 32145 / OM5)</name>
    <name type="common">Oligotropha carboxidovorans</name>
    <dbReference type="NCBI Taxonomy" id="504832"/>
    <lineage>
        <taxon>Bacteria</taxon>
        <taxon>Pseudomonadati</taxon>
        <taxon>Pseudomonadota</taxon>
        <taxon>Alphaproteobacteria</taxon>
        <taxon>Hyphomicrobiales</taxon>
        <taxon>Nitrobacteraceae</taxon>
        <taxon>Afipia</taxon>
    </lineage>
</organism>
<dbReference type="GO" id="GO:0003678">
    <property type="term" value="F:DNA helicase activity"/>
    <property type="evidence" value="ECO:0007669"/>
    <property type="project" value="InterPro"/>
</dbReference>
<dbReference type="STRING" id="504832.OCA5_c24380"/>
<dbReference type="GO" id="GO:0005524">
    <property type="term" value="F:ATP binding"/>
    <property type="evidence" value="ECO:0007669"/>
    <property type="project" value="InterPro"/>
</dbReference>
<dbReference type="PATRIC" id="fig|504832.7.peg.2569"/>
<reference evidence="6 7" key="1">
    <citation type="journal article" date="2011" name="J. Bacteriol.">
        <title>Complete genome sequences of the chemolithoautotrophic Oligotropha carboxidovorans strains OM4 and OM5.</title>
        <authorList>
            <person name="Volland S."/>
            <person name="Rachinger M."/>
            <person name="Strittmatter A."/>
            <person name="Daniel R."/>
            <person name="Gottschalk G."/>
            <person name="Meyer O."/>
        </authorList>
    </citation>
    <scope>NUCLEOTIDE SEQUENCE [LARGE SCALE GENOMIC DNA]</scope>
    <source>
        <strain evidence="7">ATCC 49405 / DSM 1227 / KCTC 32145 / OM5</strain>
    </source>
</reference>
<gene>
    <name evidence="6" type="ordered locus">OCA5_c24380</name>
</gene>
<dbReference type="InterPro" id="IPR027417">
    <property type="entry name" value="P-loop_NTPase"/>
</dbReference>
<keyword evidence="7" id="KW-1185">Reference proteome</keyword>
<keyword evidence="2" id="KW-0235">DNA replication</keyword>
<dbReference type="OrthoDB" id="1496333at2"/>
<keyword evidence="6" id="KW-0347">Helicase</keyword>
<dbReference type="Pfam" id="PF00772">
    <property type="entry name" value="DnaB"/>
    <property type="match status" value="1"/>
</dbReference>
<feature type="domain" description="DNA helicase DnaB-like N-terminal" evidence="5">
    <location>
        <begin position="30"/>
        <end position="132"/>
    </location>
</feature>
<proteinExistence type="predicted"/>
<evidence type="ECO:0000256" key="1">
    <source>
        <dbReference type="ARBA" id="ARBA00022515"/>
    </source>
</evidence>
<dbReference type="Gene3D" id="1.10.860.10">
    <property type="entry name" value="DNAb Helicase, Chain A"/>
    <property type="match status" value="1"/>
</dbReference>
<dbReference type="KEGG" id="ocg:OCA5_c24380"/>
<evidence type="ECO:0000259" key="5">
    <source>
        <dbReference type="Pfam" id="PF00772"/>
    </source>
</evidence>
<dbReference type="GO" id="GO:0006269">
    <property type="term" value="P:DNA replication, synthesis of primer"/>
    <property type="evidence" value="ECO:0007669"/>
    <property type="project" value="UniProtKB-KW"/>
</dbReference>
<dbReference type="SUPFAM" id="SSF52540">
    <property type="entry name" value="P-loop containing nucleoside triphosphate hydrolases"/>
    <property type="match status" value="1"/>
</dbReference>
<name>F8C0Q8_AFIC5</name>
<dbReference type="InterPro" id="IPR016136">
    <property type="entry name" value="DNA_helicase_N/primase_C"/>
</dbReference>
<protein>
    <submittedName>
        <fullName evidence="6">Putative helicase</fullName>
    </submittedName>
</protein>
<dbReference type="AlphaFoldDB" id="F8C0Q8"/>
<sequence>MDTEVTSPPTEDAPVELPTGDLFDAGGAPLTDIEGERLLLGYLLMSPDAIGDVVQEVTEGDFFDVFHRRIFSTFVKAAEEGWKATMPSVAAALGIDPTEVIVGGLTVNQYLARLMAASDMTIDVGELAGHIQQLSERRAIGAISNEEMQVNLPFVSKMGLTLWTDQNDPGEEYEYLVEDLIPEHEGALMMGESQTGKSFLTYHLAMCVARGVPFFGRRVLRPRGVIWCAYEASRGAKARMRAYRKHHGLEVADLPFAVLTKPLSMWPADNVVERLSEEMNGIARTYFGEAGLGLMVFDTYNAATPGASEIDSEVVSKIRVNFDRLRELTGAASLLVGHTNSVGKHRGNEQLTNNIDTVIVVSRKMGGNARQPVQLKDDDGRDLRAMKVRKQREGRDGEETEFVLREVADGTFNKFGRERTSCVVTSPNIAEPLKDGEGARREDGQQGAHATKQEQQFVEVLLECLDEQGIAPPAELGLPKSIGKVVDYDIVKREIAKRMLREDDNTPEGEKAHRERVKKALKRCRQNMMHVRVVDGRDQLIWWTGKPVRGIKRTQPKKSRDMFADEPPMPVGIEDFF</sequence>
<keyword evidence="3" id="KW-0238">DNA-binding</keyword>
<evidence type="ECO:0000313" key="7">
    <source>
        <dbReference type="Proteomes" id="UP000007730"/>
    </source>
</evidence>
<dbReference type="Proteomes" id="UP000007730">
    <property type="component" value="Chromosome"/>
</dbReference>
<dbReference type="SUPFAM" id="SSF48024">
    <property type="entry name" value="N-terminal domain of DnaB helicase"/>
    <property type="match status" value="1"/>
</dbReference>
<dbReference type="EMBL" id="CP002826">
    <property type="protein sequence ID" value="AEI07134.1"/>
    <property type="molecule type" value="Genomic_DNA"/>
</dbReference>
<evidence type="ECO:0000256" key="4">
    <source>
        <dbReference type="SAM" id="MobiDB-lite"/>
    </source>
</evidence>
<dbReference type="InterPro" id="IPR036185">
    <property type="entry name" value="DNA_heli_DnaB-like_N_sf"/>
</dbReference>
<keyword evidence="6" id="KW-0067">ATP-binding</keyword>
<dbReference type="eggNOG" id="COG0305">
    <property type="taxonomic scope" value="Bacteria"/>
</dbReference>
<dbReference type="Gene3D" id="3.40.50.300">
    <property type="entry name" value="P-loop containing nucleotide triphosphate hydrolases"/>
    <property type="match status" value="1"/>
</dbReference>
<dbReference type="InterPro" id="IPR007693">
    <property type="entry name" value="DNA_helicase_DnaB-like_N"/>
</dbReference>
<evidence type="ECO:0000256" key="3">
    <source>
        <dbReference type="ARBA" id="ARBA00023125"/>
    </source>
</evidence>
<dbReference type="GO" id="GO:0003677">
    <property type="term" value="F:DNA binding"/>
    <property type="evidence" value="ECO:0007669"/>
    <property type="project" value="UniProtKB-KW"/>
</dbReference>
<dbReference type="HOGENOM" id="CLU_472372_0_0_5"/>
<accession>F8C0Q8</accession>